<evidence type="ECO:0000313" key="1">
    <source>
        <dbReference type="EMBL" id="KAI3806951.1"/>
    </source>
</evidence>
<gene>
    <name evidence="1" type="ORF">L1987_22869</name>
</gene>
<keyword evidence="2" id="KW-1185">Reference proteome</keyword>
<evidence type="ECO:0000313" key="2">
    <source>
        <dbReference type="Proteomes" id="UP001056120"/>
    </source>
</evidence>
<organism evidence="1 2">
    <name type="scientific">Smallanthus sonchifolius</name>
    <dbReference type="NCBI Taxonomy" id="185202"/>
    <lineage>
        <taxon>Eukaryota</taxon>
        <taxon>Viridiplantae</taxon>
        <taxon>Streptophyta</taxon>
        <taxon>Embryophyta</taxon>
        <taxon>Tracheophyta</taxon>
        <taxon>Spermatophyta</taxon>
        <taxon>Magnoliopsida</taxon>
        <taxon>eudicotyledons</taxon>
        <taxon>Gunneridae</taxon>
        <taxon>Pentapetalae</taxon>
        <taxon>asterids</taxon>
        <taxon>campanulids</taxon>
        <taxon>Asterales</taxon>
        <taxon>Asteraceae</taxon>
        <taxon>Asteroideae</taxon>
        <taxon>Heliantheae alliance</taxon>
        <taxon>Millerieae</taxon>
        <taxon>Smallanthus</taxon>
    </lineage>
</organism>
<reference evidence="1 2" key="2">
    <citation type="journal article" date="2022" name="Mol. Ecol. Resour.">
        <title>The genomes of chicory, endive, great burdock and yacon provide insights into Asteraceae paleo-polyploidization history and plant inulin production.</title>
        <authorList>
            <person name="Fan W."/>
            <person name="Wang S."/>
            <person name="Wang H."/>
            <person name="Wang A."/>
            <person name="Jiang F."/>
            <person name="Liu H."/>
            <person name="Zhao H."/>
            <person name="Xu D."/>
            <person name="Zhang Y."/>
        </authorList>
    </citation>
    <scope>NUCLEOTIDE SEQUENCE [LARGE SCALE GENOMIC DNA]</scope>
    <source>
        <strain evidence="2">cv. Yunnan</strain>
        <tissue evidence="1">Leaves</tissue>
    </source>
</reference>
<protein>
    <submittedName>
        <fullName evidence="1">Uncharacterized protein</fullName>
    </submittedName>
</protein>
<dbReference type="EMBL" id="CM042025">
    <property type="protein sequence ID" value="KAI3806951.1"/>
    <property type="molecule type" value="Genomic_DNA"/>
</dbReference>
<sequence>MGFLEEFLSFIRSYYSLEEEYSIVGFLKTHKLETFNHDWLSHKTDQINSTRFSSDLLRHVYKSLAHEISKYFGDFCSCNHDLACRGFFNPEDLYQKMHTLIETEASEIFTLEHVSLFFKNIIEDSIIKNWDGKSSYSQFVFVFTMVKVNRKKTRGKGQDTSRPAVGKLTNSISTEVVNHPPVQYMNPAENLVMAPLEVVEKIQPGTKLFLFYTDVKLLYGVYEAVSTGGMNLQPTAFGGRFPAQVRDLLLFKPIVGSSSATLHPPVPNASHGPRVQPIVT</sequence>
<reference evidence="2" key="1">
    <citation type="journal article" date="2022" name="Mol. Ecol. Resour.">
        <title>The genomes of chicory, endive, great burdock and yacon provide insights into Asteraceae palaeo-polyploidization history and plant inulin production.</title>
        <authorList>
            <person name="Fan W."/>
            <person name="Wang S."/>
            <person name="Wang H."/>
            <person name="Wang A."/>
            <person name="Jiang F."/>
            <person name="Liu H."/>
            <person name="Zhao H."/>
            <person name="Xu D."/>
            <person name="Zhang Y."/>
        </authorList>
    </citation>
    <scope>NUCLEOTIDE SEQUENCE [LARGE SCALE GENOMIC DNA]</scope>
    <source>
        <strain evidence="2">cv. Yunnan</strain>
    </source>
</reference>
<name>A0ACB9IHI8_9ASTR</name>
<dbReference type="Proteomes" id="UP001056120">
    <property type="component" value="Linkage Group LG08"/>
</dbReference>
<accession>A0ACB9IHI8</accession>
<proteinExistence type="predicted"/>
<comment type="caution">
    <text evidence="1">The sequence shown here is derived from an EMBL/GenBank/DDBJ whole genome shotgun (WGS) entry which is preliminary data.</text>
</comment>